<gene>
    <name evidence="1" type="ORF">FRY74_12585</name>
</gene>
<dbReference type="SUPFAM" id="SSF52540">
    <property type="entry name" value="P-loop containing nucleoside triphosphate hydrolases"/>
    <property type="match status" value="1"/>
</dbReference>
<dbReference type="PANTHER" id="PTHR10704">
    <property type="entry name" value="CARBOHYDRATE SULFOTRANSFERASE"/>
    <property type="match status" value="1"/>
</dbReference>
<proteinExistence type="predicted"/>
<dbReference type="Gene3D" id="3.40.50.300">
    <property type="entry name" value="P-loop containing nucleotide triphosphate hydrolases"/>
    <property type="match status" value="1"/>
</dbReference>
<dbReference type="InterPro" id="IPR027417">
    <property type="entry name" value="P-loop_NTPase"/>
</dbReference>
<dbReference type="Pfam" id="PF13469">
    <property type="entry name" value="Sulfotransfer_3"/>
    <property type="match status" value="1"/>
</dbReference>
<keyword evidence="2" id="KW-1185">Reference proteome</keyword>
<dbReference type="GO" id="GO:0006044">
    <property type="term" value="P:N-acetylglucosamine metabolic process"/>
    <property type="evidence" value="ECO:0007669"/>
    <property type="project" value="TreeGrafter"/>
</dbReference>
<keyword evidence="1" id="KW-0808">Transferase</keyword>
<dbReference type="Proteomes" id="UP000321721">
    <property type="component" value="Unassembled WGS sequence"/>
</dbReference>
<protein>
    <submittedName>
        <fullName evidence="1">Sulfotransferase</fullName>
    </submittedName>
</protein>
<dbReference type="GO" id="GO:0006790">
    <property type="term" value="P:sulfur compound metabolic process"/>
    <property type="evidence" value="ECO:0007669"/>
    <property type="project" value="TreeGrafter"/>
</dbReference>
<accession>A0A5C6RMX2</accession>
<comment type="caution">
    <text evidence="1">The sequence shown here is derived from an EMBL/GenBank/DDBJ whole genome shotgun (WGS) entry which is preliminary data.</text>
</comment>
<evidence type="ECO:0000313" key="2">
    <source>
        <dbReference type="Proteomes" id="UP000321721"/>
    </source>
</evidence>
<dbReference type="AlphaFoldDB" id="A0A5C6RMX2"/>
<dbReference type="EMBL" id="VOOS01000007">
    <property type="protein sequence ID" value="TXB63701.1"/>
    <property type="molecule type" value="Genomic_DNA"/>
</dbReference>
<reference evidence="1 2" key="1">
    <citation type="submission" date="2019-08" db="EMBL/GenBank/DDBJ databases">
        <title>Genome of Vicingus serpentipes NCIMB 15042.</title>
        <authorList>
            <person name="Bowman J.P."/>
        </authorList>
    </citation>
    <scope>NUCLEOTIDE SEQUENCE [LARGE SCALE GENOMIC DNA]</scope>
    <source>
        <strain evidence="1 2">NCIMB 15042</strain>
    </source>
</reference>
<sequence>MRLDFLISSERSGSNLITKLIDTHSLYIGPSPVHLIRSFALSMPKYGSLSNNKNWDTFIVDIYDFFNFKIGIWNSSFSFDELLDINDRSLEGVINYLYAKEAKSFNKNYVFVKEVKTYLFYDFIKKKFNNAKFIWLIRDPRDVASSWSKSPVHRGDIVRGSNVWKEDQLKTMSLYKELIHSNQILLVKYEDLITNQAEVTKSICSFLEVEYEPTMINFHQNKLASKNAIQTDNWKNLNRKIITTNHKKYLKSLSKKQIQYIEYLCREEMKYFDYKNEYPIITEIEFNKLSDALNKEERFEKKEYQLIDAKEKQKREIWQRKFFEITSK</sequence>
<name>A0A5C6RMX2_9FLAO</name>
<dbReference type="RefSeq" id="WP_147102158.1">
    <property type="nucleotide sequence ID" value="NZ_VOOS01000007.1"/>
</dbReference>
<dbReference type="OrthoDB" id="5432096at2"/>
<dbReference type="PANTHER" id="PTHR10704:SF44">
    <property type="entry name" value="LD35051P-RELATED"/>
    <property type="match status" value="1"/>
</dbReference>
<dbReference type="InterPro" id="IPR051135">
    <property type="entry name" value="Gal/GlcNAc/GalNAc_ST"/>
</dbReference>
<dbReference type="GO" id="GO:0001517">
    <property type="term" value="F:N-acetylglucosamine 6-O-sulfotransferase activity"/>
    <property type="evidence" value="ECO:0007669"/>
    <property type="project" value="TreeGrafter"/>
</dbReference>
<evidence type="ECO:0000313" key="1">
    <source>
        <dbReference type="EMBL" id="TXB63701.1"/>
    </source>
</evidence>
<organism evidence="1 2">
    <name type="scientific">Vicingus serpentipes</name>
    <dbReference type="NCBI Taxonomy" id="1926625"/>
    <lineage>
        <taxon>Bacteria</taxon>
        <taxon>Pseudomonadati</taxon>
        <taxon>Bacteroidota</taxon>
        <taxon>Flavobacteriia</taxon>
        <taxon>Flavobacteriales</taxon>
        <taxon>Vicingaceae</taxon>
        <taxon>Vicingus</taxon>
    </lineage>
</organism>